<evidence type="ECO:0000313" key="2">
    <source>
        <dbReference type="Proteomes" id="UP000807342"/>
    </source>
</evidence>
<sequence length="245" mass="27892">MLSDVPVAIISDGADGCTFASSSFEVSVSSQPVTLWDTVGFGQSDAGIVSDSDAISQLYKLIRSLSDGVSLLMFVLRAPRIMSSDSYNWKIFQGVICQWRVPIVIVITGLEELEDRNRWWWDNEQRFRKDSIFPAGFACVTATRGKKQKRGEGHVFDEEYEESREAIRELIISKSLPLPWQVPPADWFKTIIITTPKYERFWFWLRSGIWRPDKQEVAGEAVERLITLCGMSYSDAKELADHLRG</sequence>
<comment type="caution">
    <text evidence="1">The sequence shown here is derived from an EMBL/GenBank/DDBJ whole genome shotgun (WGS) entry which is preliminary data.</text>
</comment>
<dbReference type="SUPFAM" id="SSF52540">
    <property type="entry name" value="P-loop containing nucleoside triphosphate hydrolases"/>
    <property type="match status" value="1"/>
</dbReference>
<name>A0A9P5WYU8_9AGAR</name>
<dbReference type="Gene3D" id="3.40.50.300">
    <property type="entry name" value="P-loop containing nucleotide triphosphate hydrolases"/>
    <property type="match status" value="1"/>
</dbReference>
<keyword evidence="2" id="KW-1185">Reference proteome</keyword>
<dbReference type="Proteomes" id="UP000807342">
    <property type="component" value="Unassembled WGS sequence"/>
</dbReference>
<accession>A0A9P5WYU8</accession>
<dbReference type="InterPro" id="IPR027417">
    <property type="entry name" value="P-loop_NTPase"/>
</dbReference>
<dbReference type="AlphaFoldDB" id="A0A9P5WYU8"/>
<proteinExistence type="predicted"/>
<organism evidence="1 2">
    <name type="scientific">Macrolepiota fuliginosa MF-IS2</name>
    <dbReference type="NCBI Taxonomy" id="1400762"/>
    <lineage>
        <taxon>Eukaryota</taxon>
        <taxon>Fungi</taxon>
        <taxon>Dikarya</taxon>
        <taxon>Basidiomycota</taxon>
        <taxon>Agaricomycotina</taxon>
        <taxon>Agaricomycetes</taxon>
        <taxon>Agaricomycetidae</taxon>
        <taxon>Agaricales</taxon>
        <taxon>Agaricineae</taxon>
        <taxon>Agaricaceae</taxon>
        <taxon>Macrolepiota</taxon>
    </lineage>
</organism>
<dbReference type="OrthoDB" id="8954335at2759"/>
<feature type="non-terminal residue" evidence="1">
    <location>
        <position position="245"/>
    </location>
</feature>
<reference evidence="1" key="1">
    <citation type="submission" date="2020-11" db="EMBL/GenBank/DDBJ databases">
        <authorList>
            <consortium name="DOE Joint Genome Institute"/>
            <person name="Ahrendt S."/>
            <person name="Riley R."/>
            <person name="Andreopoulos W."/>
            <person name="Labutti K."/>
            <person name="Pangilinan J."/>
            <person name="Ruiz-Duenas F.J."/>
            <person name="Barrasa J.M."/>
            <person name="Sanchez-Garcia M."/>
            <person name="Camarero S."/>
            <person name="Miyauchi S."/>
            <person name="Serrano A."/>
            <person name="Linde D."/>
            <person name="Babiker R."/>
            <person name="Drula E."/>
            <person name="Ayuso-Fernandez I."/>
            <person name="Pacheco R."/>
            <person name="Padilla G."/>
            <person name="Ferreira P."/>
            <person name="Barriuso J."/>
            <person name="Kellner H."/>
            <person name="Castanera R."/>
            <person name="Alfaro M."/>
            <person name="Ramirez L."/>
            <person name="Pisabarro A.G."/>
            <person name="Kuo A."/>
            <person name="Tritt A."/>
            <person name="Lipzen A."/>
            <person name="He G."/>
            <person name="Yan M."/>
            <person name="Ng V."/>
            <person name="Cullen D."/>
            <person name="Martin F."/>
            <person name="Rosso M.-N."/>
            <person name="Henrissat B."/>
            <person name="Hibbett D."/>
            <person name="Martinez A.T."/>
            <person name="Grigoriev I.V."/>
        </authorList>
    </citation>
    <scope>NUCLEOTIDE SEQUENCE</scope>
    <source>
        <strain evidence="1">MF-IS2</strain>
    </source>
</reference>
<evidence type="ECO:0008006" key="3">
    <source>
        <dbReference type="Google" id="ProtNLM"/>
    </source>
</evidence>
<protein>
    <recommendedName>
        <fullName evidence="3">G domain-containing protein</fullName>
    </recommendedName>
</protein>
<dbReference type="EMBL" id="MU151829">
    <property type="protein sequence ID" value="KAF9441648.1"/>
    <property type="molecule type" value="Genomic_DNA"/>
</dbReference>
<evidence type="ECO:0000313" key="1">
    <source>
        <dbReference type="EMBL" id="KAF9441648.1"/>
    </source>
</evidence>
<gene>
    <name evidence="1" type="ORF">P691DRAFT_715003</name>
</gene>